<dbReference type="Proteomes" id="UP000198724">
    <property type="component" value="Unassembled WGS sequence"/>
</dbReference>
<sequence length="298" mass="34416">MSLAPIVLFVYNRPIHTQKTVEALLQNELSADSDLYIYADGAKNSAAINGVQQVRKFIRSIRGFKSIHIIESDKNLGLAESVIRGVTEVVHKYGKVIVMEDDLVTSPYFLTYMNKCLSVYEEDEQVISIHAYTYPIELSGMKTFFLKGADCWGWATWKRGWEQFERDGQKLLDQIKDQNLSREFNFNNSYPYTQMLQKQINGENDSWAIRWYASAFLKNRYTLYPSKSLVMNIGLDSSGTHSDSTGNYNDEELSEETFAHIEKIEVEENTEARKSFEAFFRKNAKVGLKQRLINFLTR</sequence>
<keyword evidence="2" id="KW-1185">Reference proteome</keyword>
<proteinExistence type="predicted"/>
<dbReference type="OrthoDB" id="9785375at2"/>
<protein>
    <submittedName>
        <fullName evidence="1">Glycosyl transferase family 2</fullName>
    </submittedName>
</protein>
<keyword evidence="1" id="KW-0808">Transferase</keyword>
<dbReference type="InterPro" id="IPR029044">
    <property type="entry name" value="Nucleotide-diphossugar_trans"/>
</dbReference>
<dbReference type="SUPFAM" id="SSF53448">
    <property type="entry name" value="Nucleotide-diphospho-sugar transferases"/>
    <property type="match status" value="1"/>
</dbReference>
<evidence type="ECO:0000313" key="1">
    <source>
        <dbReference type="EMBL" id="SFF94326.1"/>
    </source>
</evidence>
<dbReference type="GO" id="GO:0016740">
    <property type="term" value="F:transferase activity"/>
    <property type="evidence" value="ECO:0007669"/>
    <property type="project" value="UniProtKB-KW"/>
</dbReference>
<reference evidence="2" key="1">
    <citation type="submission" date="2016-10" db="EMBL/GenBank/DDBJ databases">
        <authorList>
            <person name="Varghese N."/>
            <person name="Submissions S."/>
        </authorList>
    </citation>
    <scope>NUCLEOTIDE SEQUENCE [LARGE SCALE GENOMIC DNA]</scope>
    <source>
        <strain evidence="2">LP51</strain>
    </source>
</reference>
<dbReference type="EMBL" id="FOOT01000001">
    <property type="protein sequence ID" value="SFF94326.1"/>
    <property type="molecule type" value="Genomic_DNA"/>
</dbReference>
<evidence type="ECO:0000313" key="2">
    <source>
        <dbReference type="Proteomes" id="UP000198724"/>
    </source>
</evidence>
<organism evidence="1 2">
    <name type="scientific">Pontibacter chinhatensis</name>
    <dbReference type="NCBI Taxonomy" id="1436961"/>
    <lineage>
        <taxon>Bacteria</taxon>
        <taxon>Pseudomonadati</taxon>
        <taxon>Bacteroidota</taxon>
        <taxon>Cytophagia</taxon>
        <taxon>Cytophagales</taxon>
        <taxon>Hymenobacteraceae</taxon>
        <taxon>Pontibacter</taxon>
    </lineage>
</organism>
<dbReference type="Gene3D" id="3.90.550.10">
    <property type="entry name" value="Spore Coat Polysaccharide Biosynthesis Protein SpsA, Chain A"/>
    <property type="match status" value="1"/>
</dbReference>
<name>A0A1I2MYD0_9BACT</name>
<gene>
    <name evidence="1" type="ORF">SAMN05421739_101456</name>
</gene>
<dbReference type="AlphaFoldDB" id="A0A1I2MYD0"/>
<dbReference type="STRING" id="1436961.SAMN05421739_101456"/>
<accession>A0A1I2MYD0</accession>